<dbReference type="GO" id="GO:0005829">
    <property type="term" value="C:cytosol"/>
    <property type="evidence" value="ECO:0007669"/>
    <property type="project" value="GOC"/>
</dbReference>
<dbReference type="GO" id="GO:0034498">
    <property type="term" value="P:early endosome to Golgi transport"/>
    <property type="evidence" value="ECO:0007669"/>
    <property type="project" value="TreeGrafter"/>
</dbReference>
<feature type="domain" description="DUF7078" evidence="7">
    <location>
        <begin position="935"/>
        <end position="1000"/>
    </location>
</feature>
<dbReference type="PANTHER" id="PTHR13251:SF3">
    <property type="entry name" value="TRAFFICKING PROTEIN PARTICLE COMPLEX SUBUNIT 10"/>
    <property type="match status" value="1"/>
</dbReference>
<dbReference type="OrthoDB" id="10256906at2759"/>
<evidence type="ECO:0000259" key="5">
    <source>
        <dbReference type="Pfam" id="PF23036"/>
    </source>
</evidence>
<dbReference type="InterPro" id="IPR055505">
    <property type="entry name" value="DUF7077"/>
</dbReference>
<reference evidence="9 10" key="1">
    <citation type="journal article" date="2016" name="Proc. Natl. Acad. Sci. U.S.A.">
        <title>Comparative genomics of biotechnologically important yeasts.</title>
        <authorList>
            <person name="Riley R."/>
            <person name="Haridas S."/>
            <person name="Wolfe K.H."/>
            <person name="Lopes M.R."/>
            <person name="Hittinger C.T."/>
            <person name="Goeker M."/>
            <person name="Salamov A.A."/>
            <person name="Wisecaver J.H."/>
            <person name="Long T.M."/>
            <person name="Calvey C.H."/>
            <person name="Aerts A.L."/>
            <person name="Barry K.W."/>
            <person name="Choi C."/>
            <person name="Clum A."/>
            <person name="Coughlan A.Y."/>
            <person name="Deshpande S."/>
            <person name="Douglass A.P."/>
            <person name="Hanson S.J."/>
            <person name="Klenk H.-P."/>
            <person name="LaButti K.M."/>
            <person name="Lapidus A."/>
            <person name="Lindquist E.A."/>
            <person name="Lipzen A.M."/>
            <person name="Meier-Kolthoff J.P."/>
            <person name="Ohm R.A."/>
            <person name="Otillar R.P."/>
            <person name="Pangilinan J.L."/>
            <person name="Peng Y."/>
            <person name="Rokas A."/>
            <person name="Rosa C.A."/>
            <person name="Scheuner C."/>
            <person name="Sibirny A.A."/>
            <person name="Slot J.C."/>
            <person name="Stielow J.B."/>
            <person name="Sun H."/>
            <person name="Kurtzman C.P."/>
            <person name="Blackwell M."/>
            <person name="Grigoriev I.V."/>
            <person name="Jeffries T.W."/>
        </authorList>
    </citation>
    <scope>NUCLEOTIDE SEQUENCE [LARGE SCALE GENOMIC DNA]</scope>
    <source>
        <strain evidence="10">ATCC 58044 / CBS 1984 / NCYC 433 / NRRL Y-366-8</strain>
    </source>
</reference>
<dbReference type="PANTHER" id="PTHR13251">
    <property type="entry name" value="EPILEPSY HOLOPROSENCEPHALY CANDIDATE 1/TMEM1"/>
    <property type="match status" value="1"/>
</dbReference>
<dbReference type="GO" id="GO:0006891">
    <property type="term" value="P:intra-Golgi vesicle-mediated transport"/>
    <property type="evidence" value="ECO:0007669"/>
    <property type="project" value="TreeGrafter"/>
</dbReference>
<dbReference type="Pfam" id="PF23274">
    <property type="entry name" value="DUF7077"/>
    <property type="match status" value="1"/>
</dbReference>
<keyword evidence="2" id="KW-0813">Transport</keyword>
<evidence type="ECO:0000256" key="2">
    <source>
        <dbReference type="ARBA" id="ARBA00022448"/>
    </source>
</evidence>
<evidence type="ECO:0000256" key="1">
    <source>
        <dbReference type="ARBA" id="ARBA00004555"/>
    </source>
</evidence>
<gene>
    <name evidence="9" type="ORF">WICANDRAFT_76283</name>
</gene>
<dbReference type="Pfam" id="PF24967">
    <property type="entry name" value="NTS_TR130"/>
    <property type="match status" value="1"/>
</dbReference>
<sequence length="1188" mass="135784">MSDQIPPIKLGYYDPFDVFAKLKNDLEIKVQLTNLHWRKNNKDTLKSIPQLPTKFVEETPKIFDNNTLGAGFKFLEVNAEELLERTVRLLNVPYTRLMFIECENIDTYKSKVRPLIKEWIKSCVDKSNGPVDWYLVFYVPNSDAADTKSKTRVFEKLRLDFTAEGEIDRCIRLRSKYSNTLEENESWNSLVGKLKNGILYSFTERLETLRNGLVMLNDDKEKKNSNLMAYFALLEGFARQFLLMHLFEDALVEYDHLASVLKEHQNNSGYFPNVSLDFSSEHQTNLMELVSSESLFTVSDTPLSLFKLKAYVFAKQFVVLDSLSDSASSMSISSIHVSEFLRRLHVFSAEIVKLYATSEVQKVLVSEWSYQLIDEVLSRDVCVKISNLAAEQSDENISQISERFGELIFVQRSQLIKVGQTLNYNIGGILSDIDLYDVDDTKGSTDIHYTPLKQTLESYKSFENKYITLTGEAIKHFSIAGRPRSVDALSIDLALLDYQNKNYEKAAEVFSTCPDFYGAQGWELISKSLLEIYADCLEHMDEKAEFFSADENSISRETLLCKVYLDIISSMKSKYGGRVFKPEVIEETFKKFEKIAPLDDVEYAAETLFDIEPMPHLSFAQDDTLLLNVEVNSPFFRELNLKNAKILLNNIHGDVLEFHNESLIINHGLNNVPFSATNIVLGEFKFQQFSAMIGNVRISEDFNDSNEAFIFTYPTNMLLEIGNSTNINLTTKSISIFINTGVSSVKKSKIRLWSKTDGFEPISGIKAFKLSDNSSIDLAEQDPENLTLSTNELEANTSYEVVIPYIISGAINTTILDLKAQISYETEHGDRSQTVAKYLDTSFSIAVSVQDIFKNTGLYAKFSIGTADIDFPIRILSTDLESNEKYEVSTSFKAPSLIAFGEQPGSFFYRIQKREGVKYSEDDFLTLDIRYRDLKEEIKQILKKHLANELAKTGYEKYLSLLELLLNDLKFNYTHYVTEKEIEIAESIHFNKKLTDSISKEDRAATLAVFENSLRDIRVPDLAHYQLKDRHLFIDVQIPSVQVVHTVEFKIDQATHYVIGRAINTLLEINSFMGDSQNENSQSKKKVQFESEISTKTHYSVELLTNQDSWLINGKTKFKFDLDKSETNKVVKLPVIELSLIPLKVGKLALPKIQILHEDIDQSDEYLMEVDYKNENETLYIVSEAINE</sequence>
<feature type="domain" description="TRAPPC10/Trs130 C-terminal" evidence="4">
    <location>
        <begin position="1035"/>
        <end position="1180"/>
    </location>
</feature>
<dbReference type="AlphaFoldDB" id="A0A1E3PA57"/>
<keyword evidence="3" id="KW-0333">Golgi apparatus</keyword>
<dbReference type="GO" id="GO:1990071">
    <property type="term" value="C:TRAPPII protein complex"/>
    <property type="evidence" value="ECO:0007669"/>
    <property type="project" value="InterPro"/>
</dbReference>
<accession>A0A1E3PA57</accession>
<dbReference type="STRING" id="683960.A0A1E3PA57"/>
<evidence type="ECO:0000313" key="9">
    <source>
        <dbReference type="EMBL" id="ODQ62104.1"/>
    </source>
</evidence>
<evidence type="ECO:0000259" key="8">
    <source>
        <dbReference type="Pfam" id="PF24967"/>
    </source>
</evidence>
<dbReference type="InterPro" id="IPR022233">
    <property type="entry name" value="TRAPPC10/Trs130_C"/>
</dbReference>
<feature type="domain" description="DUF7077" evidence="6">
    <location>
        <begin position="716"/>
        <end position="836"/>
    </location>
</feature>
<evidence type="ECO:0000313" key="10">
    <source>
        <dbReference type="Proteomes" id="UP000094112"/>
    </source>
</evidence>
<evidence type="ECO:0000259" key="6">
    <source>
        <dbReference type="Pfam" id="PF23274"/>
    </source>
</evidence>
<dbReference type="Proteomes" id="UP000094112">
    <property type="component" value="Unassembled WGS sequence"/>
</dbReference>
<dbReference type="EMBL" id="KV454208">
    <property type="protein sequence ID" value="ODQ62104.1"/>
    <property type="molecule type" value="Genomic_DNA"/>
</dbReference>
<evidence type="ECO:0000259" key="7">
    <source>
        <dbReference type="Pfam" id="PF23285"/>
    </source>
</evidence>
<dbReference type="InterPro" id="IPR055506">
    <property type="entry name" value="DUF7078"/>
</dbReference>
<comment type="subcellular location">
    <subcellularLocation>
        <location evidence="1">Golgi apparatus</location>
    </subcellularLocation>
</comment>
<dbReference type="Pfam" id="PF23036">
    <property type="entry name" value="TRAPPC10_1st"/>
    <property type="match status" value="1"/>
</dbReference>
<feature type="domain" description="Trs130 NTS" evidence="8">
    <location>
        <begin position="341"/>
        <end position="574"/>
    </location>
</feature>
<dbReference type="InterPro" id="IPR045126">
    <property type="entry name" value="TRAPPC10/Trs130"/>
</dbReference>
<dbReference type="RefSeq" id="XP_019041311.1">
    <property type="nucleotide sequence ID" value="XM_019184357.1"/>
</dbReference>
<feature type="domain" description="TRAPPC10/Trs130 N-terminal" evidence="5">
    <location>
        <begin position="11"/>
        <end position="326"/>
    </location>
</feature>
<evidence type="ECO:0000259" key="4">
    <source>
        <dbReference type="Pfam" id="PF12584"/>
    </source>
</evidence>
<organism evidence="9 10">
    <name type="scientific">Wickerhamomyces anomalus (strain ATCC 58044 / CBS 1984 / NCYC 433 / NRRL Y-366-8)</name>
    <name type="common">Yeast</name>
    <name type="synonym">Hansenula anomala</name>
    <dbReference type="NCBI Taxonomy" id="683960"/>
    <lineage>
        <taxon>Eukaryota</taxon>
        <taxon>Fungi</taxon>
        <taxon>Dikarya</taxon>
        <taxon>Ascomycota</taxon>
        <taxon>Saccharomycotina</taxon>
        <taxon>Saccharomycetes</taxon>
        <taxon>Phaffomycetales</taxon>
        <taxon>Wickerhamomycetaceae</taxon>
        <taxon>Wickerhamomyces</taxon>
    </lineage>
</organism>
<keyword evidence="10" id="KW-1185">Reference proteome</keyword>
<protein>
    <recommendedName>
        <fullName evidence="11">Trafficking protein particle complex subunit 10</fullName>
    </recommendedName>
</protein>
<evidence type="ECO:0000256" key="3">
    <source>
        <dbReference type="ARBA" id="ARBA00023034"/>
    </source>
</evidence>
<proteinExistence type="predicted"/>
<dbReference type="InterPro" id="IPR056916">
    <property type="entry name" value="NTS_TR130"/>
</dbReference>
<dbReference type="Pfam" id="PF12584">
    <property type="entry name" value="TRAPPC10"/>
    <property type="match status" value="1"/>
</dbReference>
<name>A0A1E3PA57_WICAA</name>
<dbReference type="GeneID" id="30201603"/>
<evidence type="ECO:0008006" key="11">
    <source>
        <dbReference type="Google" id="ProtNLM"/>
    </source>
</evidence>
<dbReference type="InterPro" id="IPR056913">
    <property type="entry name" value="TRAPPC10/Trs130_N"/>
</dbReference>
<dbReference type="Pfam" id="PF23285">
    <property type="entry name" value="DUF7078"/>
    <property type="match status" value="1"/>
</dbReference>